<dbReference type="Proteomes" id="UP000024635">
    <property type="component" value="Unassembled WGS sequence"/>
</dbReference>
<evidence type="ECO:0000256" key="1">
    <source>
        <dbReference type="SAM" id="SignalP"/>
    </source>
</evidence>
<dbReference type="STRING" id="53326.A0A016UB89"/>
<keyword evidence="3" id="KW-1185">Reference proteome</keyword>
<evidence type="ECO:0000313" key="3">
    <source>
        <dbReference type="Proteomes" id="UP000024635"/>
    </source>
</evidence>
<feature type="signal peptide" evidence="1">
    <location>
        <begin position="1"/>
        <end position="24"/>
    </location>
</feature>
<dbReference type="OrthoDB" id="5951731at2759"/>
<comment type="caution">
    <text evidence="2">The sequence shown here is derived from an EMBL/GenBank/DDBJ whole genome shotgun (WGS) entry which is preliminary data.</text>
</comment>
<keyword evidence="1" id="KW-0732">Signal</keyword>
<name>A0A016UB89_9BILA</name>
<gene>
    <name evidence="2" type="primary">Acey_s0046.g1297</name>
    <name evidence="2" type="synonym">Acey-unc-71</name>
    <name evidence="2" type="ORF">Y032_0046g1297</name>
</gene>
<feature type="chain" id="PRO_5001492247" evidence="1">
    <location>
        <begin position="25"/>
        <end position="193"/>
    </location>
</feature>
<accession>A0A016UB89</accession>
<evidence type="ECO:0000313" key="2">
    <source>
        <dbReference type="EMBL" id="EYC12549.1"/>
    </source>
</evidence>
<reference evidence="3" key="1">
    <citation type="journal article" date="2015" name="Nat. Genet.">
        <title>The genome and transcriptome of the zoonotic hookworm Ancylostoma ceylanicum identify infection-specific gene families.</title>
        <authorList>
            <person name="Schwarz E.M."/>
            <person name="Hu Y."/>
            <person name="Antoshechkin I."/>
            <person name="Miller M.M."/>
            <person name="Sternberg P.W."/>
            <person name="Aroian R.V."/>
        </authorList>
    </citation>
    <scope>NUCLEOTIDE SEQUENCE</scope>
    <source>
        <strain evidence="3">HY135</strain>
    </source>
</reference>
<dbReference type="AlphaFoldDB" id="A0A016UB89"/>
<proteinExistence type="predicted"/>
<organism evidence="2 3">
    <name type="scientific">Ancylostoma ceylanicum</name>
    <dbReference type="NCBI Taxonomy" id="53326"/>
    <lineage>
        <taxon>Eukaryota</taxon>
        <taxon>Metazoa</taxon>
        <taxon>Ecdysozoa</taxon>
        <taxon>Nematoda</taxon>
        <taxon>Chromadorea</taxon>
        <taxon>Rhabditida</taxon>
        <taxon>Rhabditina</taxon>
        <taxon>Rhabditomorpha</taxon>
        <taxon>Strongyloidea</taxon>
        <taxon>Ancylostomatidae</taxon>
        <taxon>Ancylostomatinae</taxon>
        <taxon>Ancylostoma</taxon>
    </lineage>
</organism>
<sequence>MIVNLYCCLIFSVFLHVFCSASRGKVDFRQSSANKAFIASIPSGDYEVVHPFQIRDKNERIGIDTRNYFLKAAEHYQHVTIVIRSNAAGRIKLVLERNNFIFLNRTSFRKLDSSGEHGFSQRVENCYYQGTVAGDASSFVALSSCNGLRLRRLFCKLVTMVESLCRRGCRLISRLERQHLKDGYSVTNYVINA</sequence>
<dbReference type="EMBL" id="JARK01001382">
    <property type="protein sequence ID" value="EYC12549.1"/>
    <property type="molecule type" value="Genomic_DNA"/>
</dbReference>
<protein>
    <submittedName>
        <fullName evidence="2">Uncharacterized protein</fullName>
    </submittedName>
</protein>